<dbReference type="GO" id="GO:0007165">
    <property type="term" value="P:signal transduction"/>
    <property type="evidence" value="ECO:0007669"/>
    <property type="project" value="UniProtKB-KW"/>
</dbReference>
<sequence length="688" mass="72930">MSIKRFMMMCFFSISIILIVMAFLLFRTSWQESHRAKDAGDLVELLGAATLISETLAPERGASSVSLDGGPEARKTLLTTRERLNQTFDRVESTLRASPSDDGRRALQTITKVRADLAEWRQKVDATTDGDPQRIVAFRKELIAGMLGLLTEVSKLTSALEHQLGLTDAEVTVPAALALITGQLRDNAGRQSTLHLDAVVGKKPFTPTQLAQMSLLDGRIQLLWEQLTRAGTADDSSPRLRAAVEAVDAQFVKPFAAARARVTAHAGDGAYDLEGAEWRKMTAPMLQSIMLVRDAAIDDARQLVDEKIAKASFALWELSGLLGLAVGIVAVIIIVTGRRVTAPLDHLTATIVDFAQGAREFAVPHTDRRDEIGRMAKALEVLRGNALAADTQAKHAEDERLARDQRRQKTEVVTSEFVGSIDGVVAGVTRAAEQLRAETKSLLQTSELSSRQSEVVATASEDASANVQTVAAAAEELSNSIQEISRRVAETAATTDGAVQQAESTNAMVRSLTEAVRKIGDVVKLISDIASQTNLLALNATIEAARAGDAGKGFAVVAGEVKTLANQTAKATEDIQSQVAAIQVETERATTAIGAITATIAAVNQHTIGIAAAVEQQGAATTEIARNVQQAANGTAEVSSSIGKVLEAAHQTGAAATKLSKLADSLAGDSTLLDQTVGGFVTQIRVAG</sequence>
<dbReference type="eggNOG" id="COG2770">
    <property type="taxonomic scope" value="Bacteria"/>
</dbReference>
<dbReference type="eggNOG" id="COG0840">
    <property type="taxonomic scope" value="Bacteria"/>
</dbReference>
<keyword evidence="1 3" id="KW-0807">Transducer</keyword>
<dbReference type="SMART" id="SM00283">
    <property type="entry name" value="MA"/>
    <property type="match status" value="1"/>
</dbReference>
<evidence type="ECO:0000256" key="1">
    <source>
        <dbReference type="ARBA" id="ARBA00023224"/>
    </source>
</evidence>
<dbReference type="Proteomes" id="UP000001929">
    <property type="component" value="Chromosome"/>
</dbReference>
<reference evidence="7 8" key="1">
    <citation type="journal article" date="2011" name="Stand. Genomic Sci.">
        <title>Complete genome sequence of Rhodospirillum rubrum type strain (S1).</title>
        <authorList>
            <person name="Munk A.C."/>
            <person name="Copeland A."/>
            <person name="Lucas S."/>
            <person name="Lapidus A."/>
            <person name="Del Rio T.G."/>
            <person name="Barry K."/>
            <person name="Detter J.C."/>
            <person name="Hammon N."/>
            <person name="Israni S."/>
            <person name="Pitluck S."/>
            <person name="Brettin T."/>
            <person name="Bruce D."/>
            <person name="Han C."/>
            <person name="Tapia R."/>
            <person name="Gilna P."/>
            <person name="Schmutz J."/>
            <person name="Larimer F."/>
            <person name="Land M."/>
            <person name="Kyrpides N.C."/>
            <person name="Mavromatis K."/>
            <person name="Richardson P."/>
            <person name="Rohde M."/>
            <person name="Goker M."/>
            <person name="Klenk H.P."/>
            <person name="Zhang Y."/>
            <person name="Roberts G.P."/>
            <person name="Reslewic S."/>
            <person name="Schwartz D.C."/>
        </authorList>
    </citation>
    <scope>NUCLEOTIDE SEQUENCE [LARGE SCALE GENOMIC DNA]</scope>
    <source>
        <strain evidence="8">ATCC 11170 / ATH 1.1.1 / DSM 467 / LMG 4362 / NCIMB 8255 / S1</strain>
    </source>
</reference>
<dbReference type="InterPro" id="IPR004089">
    <property type="entry name" value="MCPsignal_dom"/>
</dbReference>
<keyword evidence="4" id="KW-0812">Transmembrane</keyword>
<feature type="transmembrane region" description="Helical" evidence="4">
    <location>
        <begin position="313"/>
        <end position="335"/>
    </location>
</feature>
<keyword evidence="4" id="KW-0472">Membrane</keyword>
<comment type="similarity">
    <text evidence="2">Belongs to the methyl-accepting chemotaxis (MCP) protein family.</text>
</comment>
<evidence type="ECO:0000313" key="7">
    <source>
        <dbReference type="EMBL" id="ABC21998.1"/>
    </source>
</evidence>
<dbReference type="EMBL" id="CP000230">
    <property type="protein sequence ID" value="ABC21998.1"/>
    <property type="molecule type" value="Genomic_DNA"/>
</dbReference>
<protein>
    <submittedName>
        <fullName evidence="7">Chemotaxis sensory transducer</fullName>
    </submittedName>
</protein>
<evidence type="ECO:0000259" key="6">
    <source>
        <dbReference type="PROSITE" id="PS50885"/>
    </source>
</evidence>
<dbReference type="AlphaFoldDB" id="Q2RV47"/>
<name>Q2RV47_RHORT</name>
<dbReference type="Pfam" id="PF00015">
    <property type="entry name" value="MCPsignal"/>
    <property type="match status" value="1"/>
</dbReference>
<dbReference type="PANTHER" id="PTHR32089:SF112">
    <property type="entry name" value="LYSOZYME-LIKE PROTEIN-RELATED"/>
    <property type="match status" value="1"/>
</dbReference>
<dbReference type="STRING" id="269796.Rru_A1197"/>
<gene>
    <name evidence="7" type="ordered locus">Rru_A1197</name>
</gene>
<evidence type="ECO:0000256" key="2">
    <source>
        <dbReference type="ARBA" id="ARBA00029447"/>
    </source>
</evidence>
<dbReference type="EnsemblBacteria" id="ABC21998">
    <property type="protein sequence ID" value="ABC21998"/>
    <property type="gene ID" value="Rru_A1197"/>
</dbReference>
<keyword evidence="4" id="KW-1133">Transmembrane helix</keyword>
<dbReference type="KEGG" id="rru:Rru_A1197"/>
<feature type="transmembrane region" description="Helical" evidence="4">
    <location>
        <begin position="6"/>
        <end position="26"/>
    </location>
</feature>
<accession>Q2RV47</accession>
<dbReference type="PATRIC" id="fig|269796.9.peg.1261"/>
<feature type="domain" description="Methyl-accepting transducer" evidence="5">
    <location>
        <begin position="431"/>
        <end position="660"/>
    </location>
</feature>
<dbReference type="PROSITE" id="PS50111">
    <property type="entry name" value="CHEMOTAXIS_TRANSDUC_2"/>
    <property type="match status" value="1"/>
</dbReference>
<evidence type="ECO:0000256" key="3">
    <source>
        <dbReference type="PROSITE-ProRule" id="PRU00284"/>
    </source>
</evidence>
<dbReference type="Gene3D" id="1.10.8.500">
    <property type="entry name" value="HAMP domain in histidine kinase"/>
    <property type="match status" value="1"/>
</dbReference>
<organism evidence="7 8">
    <name type="scientific">Rhodospirillum rubrum (strain ATCC 11170 / ATH 1.1.1 / DSM 467 / LMG 4362 / NCIMB 8255 / S1)</name>
    <dbReference type="NCBI Taxonomy" id="269796"/>
    <lineage>
        <taxon>Bacteria</taxon>
        <taxon>Pseudomonadati</taxon>
        <taxon>Pseudomonadota</taxon>
        <taxon>Alphaproteobacteria</taxon>
        <taxon>Rhodospirillales</taxon>
        <taxon>Rhodospirillaceae</taxon>
        <taxon>Rhodospirillum</taxon>
    </lineage>
</organism>
<feature type="domain" description="HAMP" evidence="6">
    <location>
        <begin position="338"/>
        <end position="391"/>
    </location>
</feature>
<proteinExistence type="inferred from homology"/>
<dbReference type="Pfam" id="PF00672">
    <property type="entry name" value="HAMP"/>
    <property type="match status" value="1"/>
</dbReference>
<dbReference type="Gene3D" id="1.10.287.950">
    <property type="entry name" value="Methyl-accepting chemotaxis protein"/>
    <property type="match status" value="1"/>
</dbReference>
<dbReference type="PANTHER" id="PTHR32089">
    <property type="entry name" value="METHYL-ACCEPTING CHEMOTAXIS PROTEIN MCPB"/>
    <property type="match status" value="1"/>
</dbReference>
<dbReference type="PROSITE" id="PS50885">
    <property type="entry name" value="HAMP"/>
    <property type="match status" value="1"/>
</dbReference>
<dbReference type="PhylomeDB" id="Q2RV47"/>
<dbReference type="GO" id="GO:0016020">
    <property type="term" value="C:membrane"/>
    <property type="evidence" value="ECO:0007669"/>
    <property type="project" value="InterPro"/>
</dbReference>
<dbReference type="SUPFAM" id="SSF58104">
    <property type="entry name" value="Methyl-accepting chemotaxis protein (MCP) signaling domain"/>
    <property type="match status" value="1"/>
</dbReference>
<evidence type="ECO:0000256" key="4">
    <source>
        <dbReference type="SAM" id="Phobius"/>
    </source>
</evidence>
<dbReference type="HOGENOM" id="CLU_000445_107_27_5"/>
<dbReference type="RefSeq" id="WP_011388952.1">
    <property type="nucleotide sequence ID" value="NC_007643.1"/>
</dbReference>
<keyword evidence="8" id="KW-1185">Reference proteome</keyword>
<dbReference type="SMART" id="SM00304">
    <property type="entry name" value="HAMP"/>
    <property type="match status" value="1"/>
</dbReference>
<dbReference type="InterPro" id="IPR003660">
    <property type="entry name" value="HAMP_dom"/>
</dbReference>
<evidence type="ECO:0000259" key="5">
    <source>
        <dbReference type="PROSITE" id="PS50111"/>
    </source>
</evidence>
<evidence type="ECO:0000313" key="8">
    <source>
        <dbReference type="Proteomes" id="UP000001929"/>
    </source>
</evidence>